<dbReference type="PANTHER" id="PTHR32472:SF10">
    <property type="entry name" value="DNA REPAIR PROTEIN RADA-LIKE PROTEIN"/>
    <property type="match status" value="1"/>
</dbReference>
<keyword evidence="2" id="KW-1185">Reference proteome</keyword>
<organism evidence="1 2">
    <name type="scientific">Homoserinibacter gongjuensis</name>
    <dbReference type="NCBI Taxonomy" id="1162968"/>
    <lineage>
        <taxon>Bacteria</taxon>
        <taxon>Bacillati</taxon>
        <taxon>Actinomycetota</taxon>
        <taxon>Actinomycetes</taxon>
        <taxon>Micrococcales</taxon>
        <taxon>Microbacteriaceae</taxon>
        <taxon>Homoserinibacter</taxon>
    </lineage>
</organism>
<sequence>MQALVVDTSAPNPRRIVSGVDGARVAMLLAVLEKRCRIKLSDKEVYVSTVGGIRLAEPGSDLAIALAIASAAKDKALPRTLAAIGEISLAGEVRPVAGGRQRATEASRLGYRTIIDADAGSMQTAESLAFSAPGVETVAAPTF</sequence>
<protein>
    <recommendedName>
        <fullName evidence="3">DNA repair protein RadA</fullName>
    </recommendedName>
</protein>
<dbReference type="Pfam" id="PF13541">
    <property type="entry name" value="ChlI"/>
    <property type="match status" value="1"/>
</dbReference>
<accession>A0ABQ6JU57</accession>
<dbReference type="SUPFAM" id="SSF54211">
    <property type="entry name" value="Ribosomal protein S5 domain 2-like"/>
    <property type="match status" value="1"/>
</dbReference>
<gene>
    <name evidence="1" type="ORF">GCM10025869_14620</name>
</gene>
<dbReference type="InterPro" id="IPR020568">
    <property type="entry name" value="Ribosomal_Su5_D2-typ_SF"/>
</dbReference>
<evidence type="ECO:0000313" key="2">
    <source>
        <dbReference type="Proteomes" id="UP001157069"/>
    </source>
</evidence>
<evidence type="ECO:0000313" key="1">
    <source>
        <dbReference type="EMBL" id="GMA90933.1"/>
    </source>
</evidence>
<dbReference type="EMBL" id="BSVA01000001">
    <property type="protein sequence ID" value="GMA90933.1"/>
    <property type="molecule type" value="Genomic_DNA"/>
</dbReference>
<name>A0ABQ6JU57_9MICO</name>
<dbReference type="Proteomes" id="UP001157069">
    <property type="component" value="Unassembled WGS sequence"/>
</dbReference>
<evidence type="ECO:0008006" key="3">
    <source>
        <dbReference type="Google" id="ProtNLM"/>
    </source>
</evidence>
<comment type="caution">
    <text evidence="1">The sequence shown here is derived from an EMBL/GenBank/DDBJ whole genome shotgun (WGS) entry which is preliminary data.</text>
</comment>
<dbReference type="Gene3D" id="3.30.230.10">
    <property type="match status" value="1"/>
</dbReference>
<dbReference type="InterPro" id="IPR014721">
    <property type="entry name" value="Ribsml_uS5_D2-typ_fold_subgr"/>
</dbReference>
<proteinExistence type="predicted"/>
<dbReference type="PANTHER" id="PTHR32472">
    <property type="entry name" value="DNA REPAIR PROTEIN RADA"/>
    <property type="match status" value="1"/>
</dbReference>
<reference evidence="2" key="1">
    <citation type="journal article" date="2019" name="Int. J. Syst. Evol. Microbiol.">
        <title>The Global Catalogue of Microorganisms (GCM) 10K type strain sequencing project: providing services to taxonomists for standard genome sequencing and annotation.</title>
        <authorList>
            <consortium name="The Broad Institute Genomics Platform"/>
            <consortium name="The Broad Institute Genome Sequencing Center for Infectious Disease"/>
            <person name="Wu L."/>
            <person name="Ma J."/>
        </authorList>
    </citation>
    <scope>NUCLEOTIDE SEQUENCE [LARGE SCALE GENOMIC DNA]</scope>
    <source>
        <strain evidence="2">NBRC 108755</strain>
    </source>
</reference>